<gene>
    <name evidence="4" type="ORF">ACA1_054470</name>
</gene>
<dbReference type="Proteomes" id="UP000011083">
    <property type="component" value="Unassembled WGS sequence"/>
</dbReference>
<evidence type="ECO:0000256" key="2">
    <source>
        <dbReference type="SAM" id="MobiDB-lite"/>
    </source>
</evidence>
<dbReference type="GO" id="GO:0003729">
    <property type="term" value="F:mRNA binding"/>
    <property type="evidence" value="ECO:0007669"/>
    <property type="project" value="TreeGrafter"/>
</dbReference>
<reference evidence="4 5" key="1">
    <citation type="journal article" date="2013" name="Genome Biol.">
        <title>Genome of Acanthamoeba castellanii highlights extensive lateral gene transfer and early evolution of tyrosine kinase signaling.</title>
        <authorList>
            <person name="Clarke M."/>
            <person name="Lohan A.J."/>
            <person name="Liu B."/>
            <person name="Lagkouvardos I."/>
            <person name="Roy S."/>
            <person name="Zafar N."/>
            <person name="Bertelli C."/>
            <person name="Schilde C."/>
            <person name="Kianianmomeni A."/>
            <person name="Burglin T.R."/>
            <person name="Frech C."/>
            <person name="Turcotte B."/>
            <person name="Kopec K.O."/>
            <person name="Synnott J.M."/>
            <person name="Choo C."/>
            <person name="Paponov I."/>
            <person name="Finkler A."/>
            <person name="Soon Heng Tan C."/>
            <person name="Hutchins A.P."/>
            <person name="Weinmeier T."/>
            <person name="Rattei T."/>
            <person name="Chu J.S."/>
            <person name="Gimenez G."/>
            <person name="Irimia M."/>
            <person name="Rigden D.J."/>
            <person name="Fitzpatrick D.A."/>
            <person name="Lorenzo-Morales J."/>
            <person name="Bateman A."/>
            <person name="Chiu C.H."/>
            <person name="Tang P."/>
            <person name="Hegemann P."/>
            <person name="Fromm H."/>
            <person name="Raoult D."/>
            <person name="Greub G."/>
            <person name="Miranda-Saavedra D."/>
            <person name="Chen N."/>
            <person name="Nash P."/>
            <person name="Ginger M.L."/>
            <person name="Horn M."/>
            <person name="Schaap P."/>
            <person name="Caler L."/>
            <person name="Loftus B."/>
        </authorList>
    </citation>
    <scope>NUCLEOTIDE SEQUENCE [LARGE SCALE GENOMIC DNA]</scope>
    <source>
        <strain evidence="4 5">Neff</strain>
    </source>
</reference>
<dbReference type="GeneID" id="14921571"/>
<keyword evidence="1" id="KW-0963">Cytoplasm</keyword>
<evidence type="ECO:0000313" key="5">
    <source>
        <dbReference type="Proteomes" id="UP000011083"/>
    </source>
</evidence>
<dbReference type="PROSITE" id="PS51823">
    <property type="entry name" value="CLU"/>
    <property type="match status" value="1"/>
</dbReference>
<dbReference type="GO" id="GO:0048312">
    <property type="term" value="P:intracellular distribution of mitochondria"/>
    <property type="evidence" value="ECO:0007669"/>
    <property type="project" value="TreeGrafter"/>
</dbReference>
<sequence>MLPSQPQAQQQQEGQRRFPQAARLEALRERVLTLDAASLPRPNLSLSAITTPTNSEEELSERSERAQSKADTATSVDYAECDGAYAGEGSDSFYQDTDDTGGYVSSAYEDVEGAPPPPQTDAKPPPPPVPQQGQEDDNNYLVTFTADSTHVSKVDTRSDDIYMYHDVEHDGDETSQFHIDDDGGSGRDSGENGREKKAQETNDVMQKNENASSIISDEDVARALVYSVNTDPGSTTTHTITTTSREGENEDEDEDEDGAPGSPASAYWAESTRGWTERFREATETLRMMSSNAPFAQRVAATNRLTQLSRYIIHSHWYPTVALLMWQATRHHTTLRDFLLSARTYGKIIISEAFMPAHLKTIQPVAIGGIAGGTKYLVRDILFKFSMDSRGLYQSDDAAAKLAGHELKGVMAYYNCHIPSLHTPMTAVIDFRGFRLLAVSLLPISPGTLCYGSPNAGHTVVNTNPVLDAKMREAAQKLNIKEHMVYPHPLSGIPPQRLATAADVEGHHINGQFYLVDLSRVFPPEAPDASSARMGHLYRLLRPELVKRFPTPLCSDAFSGFVSASKQDLAEHNKEVRAATDYLHLEVIPKFARKLTARVAYEWTTFARKSYTFPQRETKTEHNADQEKEKPSRTVFLAMFPLKQLLHAKGINLRNLGRVRHMVGQLVPPNTPGLTDTRQLLFLEMCARTIRKIVFAKLRQRMKKLRVPLEEPYREVYLYYLNKLFVPLADRDIRYFNGPLKSAIMKKFGPDALDAHEKRDDFNLLGLLVPQRTARERLEGLGEKKGNTKAKHAKRSGSTGEKKTQKSAAMAAVPSGDEAHLADGRPLLLLRLLALLQVKLTKDTVEKVSEKEFALTRFDSIDLAAIHERVKHLGIIGHSRGYIYKMKALQRRDNKRCKKLLHKALKCFEEVLESNPANKITLRNAGQICMHLDMIDQDGHSATAWGSVPKSKPHSADLERPLMRRARDYFAQSVRADPQDTYSLYQYACFLKRCGDQAKAVDYLLRAVEADPTHMAAMSEVYRYLKDNGYYRDAEVVLELSETVDKVVMAAQSTAK</sequence>
<dbReference type="VEuPathDB" id="AmoebaDB:ACA1_054470"/>
<feature type="region of interest" description="Disordered" evidence="2">
    <location>
        <begin position="36"/>
        <end position="138"/>
    </location>
</feature>
<feature type="region of interest" description="Disordered" evidence="2">
    <location>
        <begin position="229"/>
        <end position="270"/>
    </location>
</feature>
<dbReference type="InterPro" id="IPR019734">
    <property type="entry name" value="TPR_rpt"/>
</dbReference>
<accession>L8H8B8</accession>
<feature type="compositionally biased region" description="Basic and acidic residues" evidence="2">
    <location>
        <begin position="178"/>
        <end position="200"/>
    </location>
</feature>
<dbReference type="RefSeq" id="XP_004344104.1">
    <property type="nucleotide sequence ID" value="XM_004344054.1"/>
</dbReference>
<feature type="compositionally biased region" description="Acidic residues" evidence="2">
    <location>
        <begin position="248"/>
        <end position="258"/>
    </location>
</feature>
<dbReference type="Pfam" id="PF12807">
    <property type="entry name" value="eIF3_p135"/>
    <property type="match status" value="1"/>
</dbReference>
<keyword evidence="5" id="KW-1185">Reference proteome</keyword>
<dbReference type="InterPro" id="IPR027523">
    <property type="entry name" value="CLU_prot"/>
</dbReference>
<feature type="region of interest" description="Disordered" evidence="2">
    <location>
        <begin position="171"/>
        <end position="204"/>
    </location>
</feature>
<dbReference type="SUPFAM" id="SSF48452">
    <property type="entry name" value="TPR-like"/>
    <property type="match status" value="1"/>
</dbReference>
<dbReference type="PANTHER" id="PTHR12601:SF6">
    <property type="entry name" value="CLUSTERED MITOCHONDRIA PROTEIN HOMOLOG"/>
    <property type="match status" value="1"/>
</dbReference>
<evidence type="ECO:0000256" key="1">
    <source>
        <dbReference type="ARBA" id="ARBA00022490"/>
    </source>
</evidence>
<proteinExistence type="predicted"/>
<dbReference type="AlphaFoldDB" id="L8H8B8"/>
<dbReference type="Gene3D" id="1.25.40.10">
    <property type="entry name" value="Tetratricopeptide repeat domain"/>
    <property type="match status" value="1"/>
</dbReference>
<dbReference type="InterPro" id="IPR025697">
    <property type="entry name" value="CLU_dom"/>
</dbReference>
<dbReference type="OMA" id="CHTRIND"/>
<dbReference type="PANTHER" id="PTHR12601">
    <property type="entry name" value="EUKARYOTIC TRANSLATION INITIATION FACTOR 3 SUBUNIT EIF-3"/>
    <property type="match status" value="1"/>
</dbReference>
<dbReference type="Pfam" id="PF13181">
    <property type="entry name" value="TPR_8"/>
    <property type="match status" value="1"/>
</dbReference>
<dbReference type="InterPro" id="IPR033646">
    <property type="entry name" value="CLU-central"/>
</dbReference>
<dbReference type="Pfam" id="PF13236">
    <property type="entry name" value="CLU"/>
    <property type="match status" value="1"/>
</dbReference>
<dbReference type="KEGG" id="acan:ACA1_054470"/>
<dbReference type="EMBL" id="KB007909">
    <property type="protein sequence ID" value="ELR20701.1"/>
    <property type="molecule type" value="Genomic_DNA"/>
</dbReference>
<feature type="region of interest" description="Disordered" evidence="2">
    <location>
        <begin position="1"/>
        <end position="20"/>
    </location>
</feature>
<dbReference type="GO" id="GO:0005737">
    <property type="term" value="C:cytoplasm"/>
    <property type="evidence" value="ECO:0007669"/>
    <property type="project" value="TreeGrafter"/>
</dbReference>
<dbReference type="InterPro" id="IPR011990">
    <property type="entry name" value="TPR-like_helical_dom_sf"/>
</dbReference>
<feature type="compositionally biased region" description="Pro residues" evidence="2">
    <location>
        <begin position="114"/>
        <end position="130"/>
    </location>
</feature>
<feature type="region of interest" description="Disordered" evidence="2">
    <location>
        <begin position="778"/>
        <end position="809"/>
    </location>
</feature>
<protein>
    <submittedName>
        <fullName evidence="4">Tetratricopeptide repeat domain containing protein</fullName>
    </submittedName>
</protein>
<evidence type="ECO:0000313" key="4">
    <source>
        <dbReference type="EMBL" id="ELR20701.1"/>
    </source>
</evidence>
<feature type="domain" description="Clu" evidence="3">
    <location>
        <begin position="252"/>
        <end position="529"/>
    </location>
</feature>
<name>L8H8B8_ACACF</name>
<organism evidence="4 5">
    <name type="scientific">Acanthamoeba castellanii (strain ATCC 30010 / Neff)</name>
    <dbReference type="NCBI Taxonomy" id="1257118"/>
    <lineage>
        <taxon>Eukaryota</taxon>
        <taxon>Amoebozoa</taxon>
        <taxon>Discosea</taxon>
        <taxon>Longamoebia</taxon>
        <taxon>Centramoebida</taxon>
        <taxon>Acanthamoebidae</taxon>
        <taxon>Acanthamoeba</taxon>
    </lineage>
</organism>
<feature type="compositionally biased region" description="Polar residues" evidence="2">
    <location>
        <begin position="44"/>
        <end position="54"/>
    </location>
</feature>
<dbReference type="OrthoDB" id="19471at2759"/>
<evidence type="ECO:0000259" key="3">
    <source>
        <dbReference type="PROSITE" id="PS51823"/>
    </source>
</evidence>